<protein>
    <recommendedName>
        <fullName evidence="2">DUF6818 domain-containing protein</fullName>
    </recommendedName>
</protein>
<feature type="domain" description="DUF6818" evidence="2">
    <location>
        <begin position="30"/>
        <end position="105"/>
    </location>
</feature>
<dbReference type="PANTHER" id="PTHR34409:SF1">
    <property type="entry name" value="MYB-LIKE DOMAIN-CONTAINING PROTEIN"/>
    <property type="match status" value="1"/>
</dbReference>
<name>A0A6A3KK38_9STRA</name>
<sequence length="319" mass="35445">MTRRPTSGRGKGFTTRQVDRMLAFVETFLPLGTAQWDGVQYAFNRNIPAEWPQRDPESLRRKFFALKNTRKPTGDATCPPEVRRAKAIYRDIEGKCSVVELEDEVAEVEAEGGTGSLPTAARCSASTSCTSTTDKVDVVASSTDEPSTSPSSAVMDSSSTTSCTPNAGPTVDRGADSATTSMVAGGTICTPTKGPLKATPRTGKTPEQLAVLSNQLKRQREDQVTLSQTAKTRVKIDNLLHELANPSTELPQMLLMMEERAHQRELRYRQEKDEREEKREVEHRRIRDYKAQRELERSEREAQLHEVLMTMLGSALSKK</sequence>
<gene>
    <name evidence="3" type="ORF">PR001_g17806</name>
    <name evidence="4" type="ORF">PR003_g19002</name>
</gene>
<comment type="caution">
    <text evidence="3">The sequence shown here is derived from an EMBL/GenBank/DDBJ whole genome shotgun (WGS) entry which is preliminary data.</text>
</comment>
<evidence type="ECO:0000313" key="6">
    <source>
        <dbReference type="Proteomes" id="UP000434957"/>
    </source>
</evidence>
<organism evidence="3 5">
    <name type="scientific">Phytophthora rubi</name>
    <dbReference type="NCBI Taxonomy" id="129364"/>
    <lineage>
        <taxon>Eukaryota</taxon>
        <taxon>Sar</taxon>
        <taxon>Stramenopiles</taxon>
        <taxon>Oomycota</taxon>
        <taxon>Peronosporomycetes</taxon>
        <taxon>Peronosporales</taxon>
        <taxon>Peronosporaceae</taxon>
        <taxon>Phytophthora</taxon>
    </lineage>
</organism>
<evidence type="ECO:0000256" key="1">
    <source>
        <dbReference type="SAM" id="MobiDB-lite"/>
    </source>
</evidence>
<evidence type="ECO:0000313" key="5">
    <source>
        <dbReference type="Proteomes" id="UP000429607"/>
    </source>
</evidence>
<evidence type="ECO:0000313" key="3">
    <source>
        <dbReference type="EMBL" id="KAE9004094.1"/>
    </source>
</evidence>
<evidence type="ECO:0000259" key="2">
    <source>
        <dbReference type="Pfam" id="PF20681"/>
    </source>
</evidence>
<keyword evidence="6" id="KW-1185">Reference proteome</keyword>
<dbReference type="EMBL" id="QXFT01001566">
    <property type="protein sequence ID" value="KAE9315371.1"/>
    <property type="molecule type" value="Genomic_DNA"/>
</dbReference>
<evidence type="ECO:0000313" key="4">
    <source>
        <dbReference type="EMBL" id="KAE9315371.1"/>
    </source>
</evidence>
<dbReference type="AlphaFoldDB" id="A0A6A3KK38"/>
<feature type="compositionally biased region" description="Low complexity" evidence="1">
    <location>
        <begin position="141"/>
        <end position="162"/>
    </location>
</feature>
<dbReference type="InterPro" id="IPR049203">
    <property type="entry name" value="DUF6818"/>
</dbReference>
<dbReference type="Proteomes" id="UP000434957">
    <property type="component" value="Unassembled WGS sequence"/>
</dbReference>
<accession>A0A6A3KK38</accession>
<reference evidence="3 5" key="1">
    <citation type="submission" date="2018-09" db="EMBL/GenBank/DDBJ databases">
        <title>Genomic investigation of the strawberry pathogen Phytophthora fragariae indicates pathogenicity is determined by transcriptional variation in three key races.</title>
        <authorList>
            <person name="Adams T.M."/>
            <person name="Armitage A.D."/>
            <person name="Sobczyk M.K."/>
            <person name="Bates H.J."/>
            <person name="Dunwell J.M."/>
            <person name="Nellist C.F."/>
            <person name="Harrison R.J."/>
        </authorList>
    </citation>
    <scope>NUCLEOTIDE SEQUENCE [LARGE SCALE GENOMIC DNA]</scope>
    <source>
        <strain evidence="3 5">SCRP249</strain>
        <strain evidence="4 6">SCRP333</strain>
    </source>
</reference>
<feature type="region of interest" description="Disordered" evidence="1">
    <location>
        <begin position="138"/>
        <end position="177"/>
    </location>
</feature>
<dbReference type="PANTHER" id="PTHR34409">
    <property type="entry name" value="SET DOMAIN-CONTAINING PROTEIN"/>
    <property type="match status" value="1"/>
</dbReference>
<proteinExistence type="predicted"/>
<dbReference type="EMBL" id="QXFV01001513">
    <property type="protein sequence ID" value="KAE9004094.1"/>
    <property type="molecule type" value="Genomic_DNA"/>
</dbReference>
<dbReference type="Proteomes" id="UP000429607">
    <property type="component" value="Unassembled WGS sequence"/>
</dbReference>
<dbReference type="Pfam" id="PF20681">
    <property type="entry name" value="DUF6818"/>
    <property type="match status" value="1"/>
</dbReference>